<dbReference type="AlphaFoldDB" id="G0UKX1"/>
<keyword evidence="1" id="KW-0472">Membrane</keyword>
<evidence type="ECO:0000256" key="2">
    <source>
        <dbReference type="SAM" id="SignalP"/>
    </source>
</evidence>
<name>G0UKX1_TRYCI</name>
<evidence type="ECO:0000256" key="1">
    <source>
        <dbReference type="SAM" id="Phobius"/>
    </source>
</evidence>
<accession>G0UKX1</accession>
<gene>
    <name evidence="3" type="ORF">TCIL3000_4_1100</name>
</gene>
<feature type="non-terminal residue" evidence="3">
    <location>
        <position position="216"/>
    </location>
</feature>
<dbReference type="VEuPathDB" id="TriTrypDB:TcIL3000_4_1100"/>
<organism evidence="3">
    <name type="scientific">Trypanosoma congolense (strain IL3000)</name>
    <dbReference type="NCBI Taxonomy" id="1068625"/>
    <lineage>
        <taxon>Eukaryota</taxon>
        <taxon>Discoba</taxon>
        <taxon>Euglenozoa</taxon>
        <taxon>Kinetoplastea</taxon>
        <taxon>Metakinetoplastina</taxon>
        <taxon>Trypanosomatida</taxon>
        <taxon>Trypanosomatidae</taxon>
        <taxon>Trypanosoma</taxon>
        <taxon>Nannomonas</taxon>
    </lineage>
</organism>
<feature type="transmembrane region" description="Helical" evidence="1">
    <location>
        <begin position="57"/>
        <end position="75"/>
    </location>
</feature>
<sequence length="216" mass="24095">MDSRCNIFFCFVSLTLSSEFVAAFDYPSNETILVLQVAMMHYLIWHGISYPCDCRGLCGYLLLSFVYCYCYYHYYRICPFFRGWLSQGISCEMELRCFLAHTSGLPCACHVDLPLSSTTTTTTVIGRHSPELYWHLGNDARCSRRMMSLTVGPLKGEVPAGAGAQTSLGLEIHPQVNRCLTLKCLGNNPLAIIRGDAGGTLNSTATYGDNRTVIRR</sequence>
<keyword evidence="1" id="KW-1133">Transmembrane helix</keyword>
<dbReference type="EMBL" id="HE575317">
    <property type="protein sequence ID" value="CCC90026.1"/>
    <property type="molecule type" value="Genomic_DNA"/>
</dbReference>
<evidence type="ECO:0000313" key="3">
    <source>
        <dbReference type="EMBL" id="CCC90026.1"/>
    </source>
</evidence>
<keyword evidence="2" id="KW-0732">Signal</keyword>
<keyword evidence="1" id="KW-0812">Transmembrane</keyword>
<feature type="signal peptide" evidence="2">
    <location>
        <begin position="1"/>
        <end position="23"/>
    </location>
</feature>
<feature type="chain" id="PRO_5003410513" evidence="2">
    <location>
        <begin position="24"/>
        <end position="216"/>
    </location>
</feature>
<proteinExistence type="predicted"/>
<reference evidence="3" key="1">
    <citation type="journal article" date="2012" name="Proc. Natl. Acad. Sci. U.S.A.">
        <title>Antigenic diversity is generated by distinct evolutionary mechanisms in African trypanosome species.</title>
        <authorList>
            <person name="Jackson A.P."/>
            <person name="Berry A."/>
            <person name="Aslett M."/>
            <person name="Allison H.C."/>
            <person name="Burton P."/>
            <person name="Vavrova-Anderson J."/>
            <person name="Brown R."/>
            <person name="Browne H."/>
            <person name="Corton N."/>
            <person name="Hauser H."/>
            <person name="Gamble J."/>
            <person name="Gilderthorp R."/>
            <person name="Marcello L."/>
            <person name="McQuillan J."/>
            <person name="Otto T.D."/>
            <person name="Quail M.A."/>
            <person name="Sanders M.J."/>
            <person name="van Tonder A."/>
            <person name="Ginger M.L."/>
            <person name="Field M.C."/>
            <person name="Barry J.D."/>
            <person name="Hertz-Fowler C."/>
            <person name="Berriman M."/>
        </authorList>
    </citation>
    <scope>NUCLEOTIDE SEQUENCE</scope>
    <source>
        <strain evidence="3">IL3000</strain>
    </source>
</reference>
<feature type="transmembrane region" description="Helical" evidence="1">
    <location>
        <begin position="33"/>
        <end position="50"/>
    </location>
</feature>
<protein>
    <submittedName>
        <fullName evidence="3">Uncharacterized protein TCIL3000_4_1100</fullName>
    </submittedName>
</protein>